<accession>A0A1Z3HS61</accession>
<name>A0A1Z3HS61_9CYAN</name>
<dbReference type="InterPro" id="IPR025714">
    <property type="entry name" value="Methyltranfer_dom"/>
</dbReference>
<organism evidence="2 3">
    <name type="scientific">Halomicronema hongdechloris C2206</name>
    <dbReference type="NCBI Taxonomy" id="1641165"/>
    <lineage>
        <taxon>Bacteria</taxon>
        <taxon>Bacillati</taxon>
        <taxon>Cyanobacteriota</taxon>
        <taxon>Cyanophyceae</taxon>
        <taxon>Nodosilineales</taxon>
        <taxon>Nodosilineaceae</taxon>
        <taxon>Halomicronema</taxon>
    </lineage>
</organism>
<dbReference type="Proteomes" id="UP000191901">
    <property type="component" value="Chromosome"/>
</dbReference>
<dbReference type="Pfam" id="PF13847">
    <property type="entry name" value="Methyltransf_31"/>
    <property type="match status" value="1"/>
</dbReference>
<proteinExistence type="predicted"/>
<dbReference type="AlphaFoldDB" id="A0A1Z3HS61"/>
<dbReference type="KEGG" id="hhg:XM38_040970"/>
<dbReference type="InterPro" id="IPR029063">
    <property type="entry name" value="SAM-dependent_MTases_sf"/>
</dbReference>
<protein>
    <submittedName>
        <fullName evidence="2">Cyclopropane-fatty-acyl-phospholipid synthase</fullName>
    </submittedName>
</protein>
<dbReference type="EMBL" id="CP021983">
    <property type="protein sequence ID" value="ASC73135.1"/>
    <property type="molecule type" value="Genomic_DNA"/>
</dbReference>
<dbReference type="PANTHER" id="PTHR43861">
    <property type="entry name" value="TRANS-ACONITATE 2-METHYLTRANSFERASE-RELATED"/>
    <property type="match status" value="1"/>
</dbReference>
<reference evidence="2 3" key="1">
    <citation type="journal article" date="2016" name="Biochim. Biophys. Acta">
        <title>Characterization of red-shifted phycobilisomes isolated from the chlorophyll f-containing cyanobacterium Halomicronema hongdechloris.</title>
        <authorList>
            <person name="Li Y."/>
            <person name="Lin Y."/>
            <person name="Garvey C.J."/>
            <person name="Birch D."/>
            <person name="Corkery R.W."/>
            <person name="Loughlin P.C."/>
            <person name="Scheer H."/>
            <person name="Willows R.D."/>
            <person name="Chen M."/>
        </authorList>
    </citation>
    <scope>NUCLEOTIDE SEQUENCE [LARGE SCALE GENOMIC DNA]</scope>
    <source>
        <strain evidence="2 3">C2206</strain>
    </source>
</reference>
<dbReference type="Gene3D" id="3.40.50.150">
    <property type="entry name" value="Vaccinia Virus protein VP39"/>
    <property type="match status" value="1"/>
</dbReference>
<evidence type="ECO:0000259" key="1">
    <source>
        <dbReference type="Pfam" id="PF13847"/>
    </source>
</evidence>
<evidence type="ECO:0000313" key="3">
    <source>
        <dbReference type="Proteomes" id="UP000191901"/>
    </source>
</evidence>
<dbReference type="PANTHER" id="PTHR43861:SF1">
    <property type="entry name" value="TRANS-ACONITATE 2-METHYLTRANSFERASE"/>
    <property type="match status" value="1"/>
</dbReference>
<dbReference type="SUPFAM" id="SSF53335">
    <property type="entry name" value="S-adenosyl-L-methionine-dependent methyltransferases"/>
    <property type="match status" value="1"/>
</dbReference>
<feature type="domain" description="Methyltransferase" evidence="1">
    <location>
        <begin position="55"/>
        <end position="157"/>
    </location>
</feature>
<evidence type="ECO:0000313" key="2">
    <source>
        <dbReference type="EMBL" id="ASC73135.1"/>
    </source>
</evidence>
<keyword evidence="3" id="KW-1185">Reference proteome</keyword>
<sequence>MTLSAPPSAAPKTSFKAEIRDYFNRLAPDLDRWSQRNRLYYRDLEQLHQQVIPPGSRVLEIGCGTGDLLHALAPSLGVGLDIASAVVEIARQKYPQLTFYCLDAEILTVEDLAVAHRCFDYIVVAGALGYLGDIQSVLQRLQAVCHRRTRLVLSFHNYMWEPILRFAETIGQRRPQPPQNWLSRADVSNLLGITGYIPLKQGHRLLLPKRLPGLSGWVNRYLAPLPLLKRLCLTNYVVPPSTFAP</sequence>
<dbReference type="RefSeq" id="WP_256995688.1">
    <property type="nucleotide sequence ID" value="NZ_CP021983.2"/>
</dbReference>
<gene>
    <name evidence="2" type="ORF">XM38_040970</name>
</gene>
<dbReference type="CDD" id="cd02440">
    <property type="entry name" value="AdoMet_MTases"/>
    <property type="match status" value="1"/>
</dbReference>